<dbReference type="GeneID" id="27703584"/>
<gene>
    <name evidence="1" type="ORF">Z519_10656</name>
</gene>
<proteinExistence type="predicted"/>
<name>A0A0D2HCI5_CLAB1</name>
<reference evidence="1" key="1">
    <citation type="submission" date="2015-01" db="EMBL/GenBank/DDBJ databases">
        <title>The Genome Sequence of Cladophialophora bantiana CBS 173.52.</title>
        <authorList>
            <consortium name="The Broad Institute Genomics Platform"/>
            <person name="Cuomo C."/>
            <person name="de Hoog S."/>
            <person name="Gorbushina A."/>
            <person name="Stielow B."/>
            <person name="Teixiera M."/>
            <person name="Abouelleil A."/>
            <person name="Chapman S.B."/>
            <person name="Priest M."/>
            <person name="Young S.K."/>
            <person name="Wortman J."/>
            <person name="Nusbaum C."/>
            <person name="Birren B."/>
        </authorList>
    </citation>
    <scope>NUCLEOTIDE SEQUENCE [LARGE SCALE GENOMIC DNA]</scope>
    <source>
        <strain evidence="1">CBS 173.52</strain>
    </source>
</reference>
<dbReference type="HOGENOM" id="CLU_2941529_0_0_1"/>
<dbReference type="VEuPathDB" id="FungiDB:Z519_10656"/>
<sequence length="60" mass="7045">MEYAAEHPEDPAVLPWASDFHDTAGEHMENMIAWHEVQFVARYCRHESVEEWIADTPVVY</sequence>
<dbReference type="AlphaFoldDB" id="A0A0D2HCI5"/>
<protein>
    <submittedName>
        <fullName evidence="1">Uncharacterized protein</fullName>
    </submittedName>
</protein>
<dbReference type="EMBL" id="KN846998">
    <property type="protein sequence ID" value="KIW88610.1"/>
    <property type="molecule type" value="Genomic_DNA"/>
</dbReference>
<dbReference type="RefSeq" id="XP_016615279.1">
    <property type="nucleotide sequence ID" value="XM_016768372.1"/>
</dbReference>
<accession>A0A0D2HCI5</accession>
<organism evidence="1">
    <name type="scientific">Cladophialophora bantiana (strain ATCC 10958 / CBS 173.52 / CDC B-1940 / NIH 8579)</name>
    <name type="common">Xylohypha bantiana</name>
    <dbReference type="NCBI Taxonomy" id="1442370"/>
    <lineage>
        <taxon>Eukaryota</taxon>
        <taxon>Fungi</taxon>
        <taxon>Dikarya</taxon>
        <taxon>Ascomycota</taxon>
        <taxon>Pezizomycotina</taxon>
        <taxon>Eurotiomycetes</taxon>
        <taxon>Chaetothyriomycetidae</taxon>
        <taxon>Chaetothyriales</taxon>
        <taxon>Herpotrichiellaceae</taxon>
        <taxon>Cladophialophora</taxon>
    </lineage>
</organism>
<dbReference type="OrthoDB" id="4159838at2759"/>
<evidence type="ECO:0000313" key="1">
    <source>
        <dbReference type="EMBL" id="KIW88610.1"/>
    </source>
</evidence>